<evidence type="ECO:0000313" key="2">
    <source>
        <dbReference type="EMBL" id="KAE9321120.1"/>
    </source>
</evidence>
<dbReference type="EMBL" id="QXFT01001349">
    <property type="protein sequence ID" value="KAE9321120.1"/>
    <property type="molecule type" value="Genomic_DNA"/>
</dbReference>
<accession>A0A6A4ED99</accession>
<gene>
    <name evidence="2" type="ORF">PR003_g17554</name>
</gene>
<protein>
    <submittedName>
        <fullName evidence="2">Uncharacterized protein</fullName>
    </submittedName>
</protein>
<feature type="region of interest" description="Disordered" evidence="1">
    <location>
        <begin position="44"/>
        <end position="80"/>
    </location>
</feature>
<evidence type="ECO:0000313" key="3">
    <source>
        <dbReference type="Proteomes" id="UP000434957"/>
    </source>
</evidence>
<proteinExistence type="predicted"/>
<dbReference type="AlphaFoldDB" id="A0A6A4ED99"/>
<feature type="compositionally biased region" description="Acidic residues" evidence="1">
    <location>
        <begin position="60"/>
        <end position="80"/>
    </location>
</feature>
<sequence length="128" mass="14357">MATRAEIIWTKSLSWQRQILSRRLNGGAAYNVWRTRGAWSGVTSADDEIVSNTGKQEEQANGDDDGSNGEDEEDTMEEIPDLTRVCPYGVSGLHLEESERHWRSSRNNCCNAGMSAWLLLLFAHLDGR</sequence>
<name>A0A6A4ED99_9STRA</name>
<reference evidence="2 3" key="1">
    <citation type="submission" date="2018-08" db="EMBL/GenBank/DDBJ databases">
        <title>Genomic investigation of the strawberry pathogen Phytophthora fragariae indicates pathogenicity is determined by transcriptional variation in three key races.</title>
        <authorList>
            <person name="Adams T.M."/>
            <person name="Armitage A.D."/>
            <person name="Sobczyk M.K."/>
            <person name="Bates H.J."/>
            <person name="Dunwell J.M."/>
            <person name="Nellist C.F."/>
            <person name="Harrison R.J."/>
        </authorList>
    </citation>
    <scope>NUCLEOTIDE SEQUENCE [LARGE SCALE GENOMIC DNA]</scope>
    <source>
        <strain evidence="2 3">SCRP333</strain>
    </source>
</reference>
<organism evidence="2 3">
    <name type="scientific">Phytophthora rubi</name>
    <dbReference type="NCBI Taxonomy" id="129364"/>
    <lineage>
        <taxon>Eukaryota</taxon>
        <taxon>Sar</taxon>
        <taxon>Stramenopiles</taxon>
        <taxon>Oomycota</taxon>
        <taxon>Peronosporomycetes</taxon>
        <taxon>Peronosporales</taxon>
        <taxon>Peronosporaceae</taxon>
        <taxon>Phytophthora</taxon>
    </lineage>
</organism>
<evidence type="ECO:0000256" key="1">
    <source>
        <dbReference type="SAM" id="MobiDB-lite"/>
    </source>
</evidence>
<keyword evidence="3" id="KW-1185">Reference proteome</keyword>
<dbReference type="Proteomes" id="UP000434957">
    <property type="component" value="Unassembled WGS sequence"/>
</dbReference>
<comment type="caution">
    <text evidence="2">The sequence shown here is derived from an EMBL/GenBank/DDBJ whole genome shotgun (WGS) entry which is preliminary data.</text>
</comment>